<protein>
    <recommendedName>
        <fullName evidence="4">Iron-binding zinc finger CDGSH type domain-containing protein</fullName>
    </recommendedName>
</protein>
<name>A0A1X6PJN8_PORUM</name>
<keyword evidence="3" id="KW-1185">Reference proteome</keyword>
<dbReference type="PANTHER" id="PTHR13680:SF5">
    <property type="entry name" value="CDGSH IRON-SULFUR DOMAIN-CONTAINING PROTEIN 1"/>
    <property type="match status" value="1"/>
</dbReference>
<organism evidence="2 3">
    <name type="scientific">Porphyra umbilicalis</name>
    <name type="common">Purple laver</name>
    <name type="synonym">Red alga</name>
    <dbReference type="NCBI Taxonomy" id="2786"/>
    <lineage>
        <taxon>Eukaryota</taxon>
        <taxon>Rhodophyta</taxon>
        <taxon>Bangiophyceae</taxon>
        <taxon>Bangiales</taxon>
        <taxon>Bangiaceae</taxon>
        <taxon>Porphyra</taxon>
    </lineage>
</organism>
<reference evidence="2 3" key="1">
    <citation type="submission" date="2017-03" db="EMBL/GenBank/DDBJ databases">
        <title>WGS assembly of Porphyra umbilicalis.</title>
        <authorList>
            <person name="Brawley S.H."/>
            <person name="Blouin N.A."/>
            <person name="Ficko-Blean E."/>
            <person name="Wheeler G.L."/>
            <person name="Lohr M."/>
            <person name="Goodson H.V."/>
            <person name="Jenkins J.W."/>
            <person name="Blaby-Haas C.E."/>
            <person name="Helliwell K.E."/>
            <person name="Chan C."/>
            <person name="Marriage T."/>
            <person name="Bhattacharya D."/>
            <person name="Klein A.S."/>
            <person name="Badis Y."/>
            <person name="Brodie J."/>
            <person name="Cao Y."/>
            <person name="Collen J."/>
            <person name="Dittami S.M."/>
            <person name="Gachon C.M."/>
            <person name="Green B.R."/>
            <person name="Karpowicz S."/>
            <person name="Kim J.W."/>
            <person name="Kudahl U."/>
            <person name="Lin S."/>
            <person name="Michel G."/>
            <person name="Mittag M."/>
            <person name="Olson B.J."/>
            <person name="Pangilinan J."/>
            <person name="Peng Y."/>
            <person name="Qiu H."/>
            <person name="Shu S."/>
            <person name="Singer J.T."/>
            <person name="Smith A.G."/>
            <person name="Sprecher B.N."/>
            <person name="Wagner V."/>
            <person name="Wang W."/>
            <person name="Wang Z.-Y."/>
            <person name="Yan J."/>
            <person name="Yarish C."/>
            <person name="Zoeuner-Riek S."/>
            <person name="Zhuang Y."/>
            <person name="Zou Y."/>
            <person name="Lindquist E.A."/>
            <person name="Grimwood J."/>
            <person name="Barry K."/>
            <person name="Rokhsar D.S."/>
            <person name="Schmutz J."/>
            <person name="Stiller J.W."/>
            <person name="Grossman A.R."/>
            <person name="Prochnik S.E."/>
        </authorList>
    </citation>
    <scope>NUCLEOTIDE SEQUENCE [LARGE SCALE GENOMIC DNA]</scope>
    <source>
        <strain evidence="2">4086291</strain>
    </source>
</reference>
<evidence type="ECO:0008006" key="4">
    <source>
        <dbReference type="Google" id="ProtNLM"/>
    </source>
</evidence>
<feature type="compositionally biased region" description="Basic and acidic residues" evidence="1">
    <location>
        <begin position="43"/>
        <end position="52"/>
    </location>
</feature>
<dbReference type="GO" id="GO:0051537">
    <property type="term" value="F:2 iron, 2 sulfur cluster binding"/>
    <property type="evidence" value="ECO:0007669"/>
    <property type="project" value="InterPro"/>
</dbReference>
<dbReference type="PANTHER" id="PTHR13680">
    <property type="entry name" value="CDGSH IRON-SULFUR DOMAIN-CONTAINING PROTEIN 1"/>
    <property type="match status" value="1"/>
</dbReference>
<gene>
    <name evidence="2" type="ORF">BU14_0031s0063</name>
</gene>
<feature type="region of interest" description="Disordered" evidence="1">
    <location>
        <begin position="14"/>
        <end position="52"/>
    </location>
</feature>
<dbReference type="OrthoDB" id="449252at2759"/>
<evidence type="ECO:0000313" key="3">
    <source>
        <dbReference type="Proteomes" id="UP000218209"/>
    </source>
</evidence>
<feature type="compositionally biased region" description="Low complexity" evidence="1">
    <location>
        <begin position="14"/>
        <end position="34"/>
    </location>
</feature>
<accession>A0A1X6PJN8</accession>
<proteinExistence type="predicted"/>
<evidence type="ECO:0000313" key="2">
    <source>
        <dbReference type="EMBL" id="OSX80893.1"/>
    </source>
</evidence>
<dbReference type="AlphaFoldDB" id="A0A1X6PJN8"/>
<dbReference type="EMBL" id="KV918767">
    <property type="protein sequence ID" value="OSX80893.1"/>
    <property type="molecule type" value="Genomic_DNA"/>
</dbReference>
<dbReference type="Gene3D" id="3.40.5.90">
    <property type="entry name" value="CDGSH iron-sulfur domain, mitoNEET-type"/>
    <property type="match status" value="1"/>
</dbReference>
<dbReference type="GO" id="GO:0010506">
    <property type="term" value="P:regulation of autophagy"/>
    <property type="evidence" value="ECO:0007669"/>
    <property type="project" value="InterPro"/>
</dbReference>
<dbReference type="InterPro" id="IPR042216">
    <property type="entry name" value="MitoNEET_CISD"/>
</dbReference>
<dbReference type="Proteomes" id="UP000218209">
    <property type="component" value="Unassembled WGS sequence"/>
</dbReference>
<sequence>MAFVSAAAPLALRPSAGSALSTRRPAAARPAALRMSTPPMNPDGEKEEKTTHELVTGAKIGLCRCYKSASFPICNGAHAGYNKKTGDKIGPIEVVATPNVPATMGRD</sequence>
<evidence type="ECO:0000256" key="1">
    <source>
        <dbReference type="SAM" id="MobiDB-lite"/>
    </source>
</evidence>
<dbReference type="InterPro" id="IPR045131">
    <property type="entry name" value="CISD1/2"/>
</dbReference>
<dbReference type="GO" id="GO:0005741">
    <property type="term" value="C:mitochondrial outer membrane"/>
    <property type="evidence" value="ECO:0007669"/>
    <property type="project" value="TreeGrafter"/>
</dbReference>